<feature type="compositionally biased region" description="Basic and acidic residues" evidence="1">
    <location>
        <begin position="53"/>
        <end position="68"/>
    </location>
</feature>
<accession>A0ABD3WCP9</accession>
<reference evidence="2 3" key="1">
    <citation type="submission" date="2024-11" db="EMBL/GenBank/DDBJ databases">
        <title>Chromosome-level genome assembly of the freshwater bivalve Anodonta woodiana.</title>
        <authorList>
            <person name="Chen X."/>
        </authorList>
    </citation>
    <scope>NUCLEOTIDE SEQUENCE [LARGE SCALE GENOMIC DNA]</scope>
    <source>
        <strain evidence="2">MN2024</strain>
        <tissue evidence="2">Gills</tissue>
    </source>
</reference>
<evidence type="ECO:0000256" key="1">
    <source>
        <dbReference type="SAM" id="MobiDB-lite"/>
    </source>
</evidence>
<evidence type="ECO:0000313" key="3">
    <source>
        <dbReference type="Proteomes" id="UP001634394"/>
    </source>
</evidence>
<comment type="caution">
    <text evidence="2">The sequence shown here is derived from an EMBL/GenBank/DDBJ whole genome shotgun (WGS) entry which is preliminary data.</text>
</comment>
<evidence type="ECO:0000313" key="2">
    <source>
        <dbReference type="EMBL" id="KAL3871679.1"/>
    </source>
</evidence>
<protein>
    <recommendedName>
        <fullName evidence="4">Prolactin receptor</fullName>
    </recommendedName>
</protein>
<dbReference type="EMBL" id="JBJQND010000007">
    <property type="protein sequence ID" value="KAL3871679.1"/>
    <property type="molecule type" value="Genomic_DNA"/>
</dbReference>
<dbReference type="Proteomes" id="UP001634394">
    <property type="component" value="Unassembled WGS sequence"/>
</dbReference>
<proteinExistence type="predicted"/>
<dbReference type="AlphaFoldDB" id="A0ABD3WCP9"/>
<name>A0ABD3WCP9_SINWO</name>
<evidence type="ECO:0008006" key="4">
    <source>
        <dbReference type="Google" id="ProtNLM"/>
    </source>
</evidence>
<gene>
    <name evidence="2" type="ORF">ACJMK2_039663</name>
</gene>
<feature type="region of interest" description="Disordered" evidence="1">
    <location>
        <begin position="46"/>
        <end position="85"/>
    </location>
</feature>
<keyword evidence="3" id="KW-1185">Reference proteome</keyword>
<organism evidence="2 3">
    <name type="scientific">Sinanodonta woodiana</name>
    <name type="common">Chinese pond mussel</name>
    <name type="synonym">Anodonta woodiana</name>
    <dbReference type="NCBI Taxonomy" id="1069815"/>
    <lineage>
        <taxon>Eukaryota</taxon>
        <taxon>Metazoa</taxon>
        <taxon>Spiralia</taxon>
        <taxon>Lophotrochozoa</taxon>
        <taxon>Mollusca</taxon>
        <taxon>Bivalvia</taxon>
        <taxon>Autobranchia</taxon>
        <taxon>Heteroconchia</taxon>
        <taxon>Palaeoheterodonta</taxon>
        <taxon>Unionida</taxon>
        <taxon>Unionoidea</taxon>
        <taxon>Unionidae</taxon>
        <taxon>Unioninae</taxon>
        <taxon>Sinanodonta</taxon>
    </lineage>
</organism>
<sequence length="98" mass="10714">LCKRENIISIPAGDTISGADPANSFEIGMVDIDINPITSYWTIGEENSVGPRTIEDKTGARESPDLESHSLPIKHNNPPDKPKEICLQSDEDAYLHAI</sequence>
<feature type="non-terminal residue" evidence="2">
    <location>
        <position position="1"/>
    </location>
</feature>